<dbReference type="PROSITE" id="PS50297">
    <property type="entry name" value="ANK_REP_REGION"/>
    <property type="match status" value="8"/>
</dbReference>
<accession>A0A3Q2D974</accession>
<evidence type="ECO:0000256" key="5">
    <source>
        <dbReference type="SAM" id="MobiDB-lite"/>
    </source>
</evidence>
<feature type="repeat" description="ANK" evidence="4">
    <location>
        <begin position="417"/>
        <end position="445"/>
    </location>
</feature>
<dbReference type="InterPro" id="IPR002110">
    <property type="entry name" value="Ankyrin_rpt"/>
</dbReference>
<evidence type="ECO:0000256" key="1">
    <source>
        <dbReference type="ARBA" id="ARBA00004906"/>
    </source>
</evidence>
<dbReference type="Ensembl" id="ENSCVAT00000023293.1">
    <property type="protein sequence ID" value="ENSCVAP00000015257.1"/>
    <property type="gene ID" value="ENSCVAG00000018062.1"/>
</dbReference>
<dbReference type="Pfam" id="PF07525">
    <property type="entry name" value="SOCS_box"/>
    <property type="match status" value="1"/>
</dbReference>
<dbReference type="InterPro" id="IPR036770">
    <property type="entry name" value="Ankyrin_rpt-contain_sf"/>
</dbReference>
<evidence type="ECO:0000313" key="8">
    <source>
        <dbReference type="Proteomes" id="UP000265020"/>
    </source>
</evidence>
<evidence type="ECO:0000256" key="3">
    <source>
        <dbReference type="ARBA" id="ARBA00023043"/>
    </source>
</evidence>
<evidence type="ECO:0000259" key="6">
    <source>
        <dbReference type="PROSITE" id="PS50225"/>
    </source>
</evidence>
<feature type="domain" description="SOCS box" evidence="6">
    <location>
        <begin position="585"/>
        <end position="626"/>
    </location>
</feature>
<dbReference type="PROSITE" id="PS50088">
    <property type="entry name" value="ANK_REPEAT"/>
    <property type="match status" value="9"/>
</dbReference>
<feature type="repeat" description="ANK" evidence="4">
    <location>
        <begin position="343"/>
        <end position="375"/>
    </location>
</feature>
<keyword evidence="8" id="KW-1185">Reference proteome</keyword>
<dbReference type="InterPro" id="IPR001496">
    <property type="entry name" value="SOCS_box"/>
</dbReference>
<dbReference type="STRING" id="28743.ENSCVAP00000015257"/>
<feature type="repeat" description="ANK" evidence="4">
    <location>
        <begin position="310"/>
        <end position="342"/>
    </location>
</feature>
<feature type="compositionally biased region" description="Basic and acidic residues" evidence="5">
    <location>
        <begin position="53"/>
        <end position="73"/>
    </location>
</feature>
<name>A0A3Q2D974_CYPVA</name>
<feature type="repeat" description="ANK" evidence="4">
    <location>
        <begin position="211"/>
        <end position="243"/>
    </location>
</feature>
<comment type="pathway">
    <text evidence="1">Protein modification; protein ubiquitination.</text>
</comment>
<dbReference type="Gene3D" id="1.10.750.20">
    <property type="entry name" value="SOCS box"/>
    <property type="match status" value="1"/>
</dbReference>
<feature type="region of interest" description="Disordered" evidence="5">
    <location>
        <begin position="53"/>
        <end position="91"/>
    </location>
</feature>
<feature type="repeat" description="ANK" evidence="4">
    <location>
        <begin position="375"/>
        <end position="407"/>
    </location>
</feature>
<organism evidence="7 8">
    <name type="scientific">Cyprinodon variegatus</name>
    <name type="common">Sheepshead minnow</name>
    <dbReference type="NCBI Taxonomy" id="28743"/>
    <lineage>
        <taxon>Eukaryota</taxon>
        <taxon>Metazoa</taxon>
        <taxon>Chordata</taxon>
        <taxon>Craniata</taxon>
        <taxon>Vertebrata</taxon>
        <taxon>Euteleostomi</taxon>
        <taxon>Actinopterygii</taxon>
        <taxon>Neopterygii</taxon>
        <taxon>Teleostei</taxon>
        <taxon>Neoteleostei</taxon>
        <taxon>Acanthomorphata</taxon>
        <taxon>Ovalentaria</taxon>
        <taxon>Atherinomorphae</taxon>
        <taxon>Cyprinodontiformes</taxon>
        <taxon>Cyprinodontidae</taxon>
        <taxon>Cyprinodon</taxon>
    </lineage>
</organism>
<proteinExistence type="predicted"/>
<dbReference type="GO" id="GO:0005634">
    <property type="term" value="C:nucleus"/>
    <property type="evidence" value="ECO:0007669"/>
    <property type="project" value="TreeGrafter"/>
</dbReference>
<dbReference type="AlphaFoldDB" id="A0A3Q2D974"/>
<dbReference type="Gene3D" id="1.25.40.20">
    <property type="entry name" value="Ankyrin repeat-containing domain"/>
    <property type="match status" value="3"/>
</dbReference>
<feature type="repeat" description="ANK" evidence="4">
    <location>
        <begin position="178"/>
        <end position="210"/>
    </location>
</feature>
<dbReference type="SMART" id="SM00969">
    <property type="entry name" value="SOCS_box"/>
    <property type="match status" value="1"/>
</dbReference>
<feature type="compositionally biased region" description="Pro residues" evidence="5">
    <location>
        <begin position="75"/>
        <end position="84"/>
    </location>
</feature>
<dbReference type="UniPathway" id="UPA00143"/>
<dbReference type="GO" id="GO:0045944">
    <property type="term" value="P:positive regulation of transcription by RNA polymerase II"/>
    <property type="evidence" value="ECO:0007669"/>
    <property type="project" value="TreeGrafter"/>
</dbReference>
<dbReference type="Proteomes" id="UP000265020">
    <property type="component" value="Unassembled WGS sequence"/>
</dbReference>
<dbReference type="InterPro" id="IPR050663">
    <property type="entry name" value="Ankyrin-SOCS_Box"/>
</dbReference>
<dbReference type="Pfam" id="PF00023">
    <property type="entry name" value="Ank"/>
    <property type="match status" value="2"/>
</dbReference>
<dbReference type="SMART" id="SM00248">
    <property type="entry name" value="ANK"/>
    <property type="match status" value="10"/>
</dbReference>
<dbReference type="FunFam" id="1.10.750.20:FF:000001">
    <property type="entry name" value="Ankyrin repeat and SOCS box containing 1"/>
    <property type="match status" value="1"/>
</dbReference>
<feature type="repeat" description="ANK" evidence="4">
    <location>
        <begin position="244"/>
        <end position="276"/>
    </location>
</feature>
<reference evidence="7" key="2">
    <citation type="submission" date="2025-09" db="UniProtKB">
        <authorList>
            <consortium name="Ensembl"/>
        </authorList>
    </citation>
    <scope>IDENTIFICATION</scope>
</reference>
<dbReference type="PROSITE" id="PS50225">
    <property type="entry name" value="SOCS"/>
    <property type="match status" value="1"/>
</dbReference>
<dbReference type="PRINTS" id="PR01415">
    <property type="entry name" value="ANKYRIN"/>
</dbReference>
<evidence type="ECO:0000256" key="4">
    <source>
        <dbReference type="PROSITE-ProRule" id="PRU00023"/>
    </source>
</evidence>
<reference evidence="7" key="1">
    <citation type="submission" date="2025-08" db="UniProtKB">
        <authorList>
            <consortium name="Ensembl"/>
        </authorList>
    </citation>
    <scope>IDENTIFICATION</scope>
</reference>
<evidence type="ECO:0000256" key="2">
    <source>
        <dbReference type="ARBA" id="ARBA00022737"/>
    </source>
</evidence>
<sequence>SKYQLSISQLSGKPGSDMAEIDLEDFSVYSQLTDEELIQIAVERSLWDIHRLPDSDRRSASADPPPEPRHRPADLPTPLPPSQRPQPVRVQNNINPPTALSNFLYKVLNRVPSPLQTIIMNGDAEALMEVVHTRYSSLTEPSDEGWIALHEAANYGQLKCVQILIRADPSSVNRCTLNNETALLLAASQGKVPCVEFLLKHGANVNLANKAGETPLFTACEHPNEEVVELLLTYGAKVNLTCTQGESPLHEASRYGSLELCEILLDAGADVKSKNIYGIQPLFRAAQNGNAEALKLLAQRGADVNGQAGDGASPLYEASKNGHCSVVQALITLKADANRATKAGLLPLHVAVRNNHKRIVSLLIPLTSSVAIQSCGISPLHIAAERNWDEILELLIKSGFDVNAELSNERSNMYEDRRSTALYFSVSNGNLEGAEMLLEAGANPNLDIFHPLLIAVRLGWVDMAELLVRYGADVNVQMSTQPSSFPSAILLGMESPPILKLLLDNGCNARLCFQCVYGLKPHPVFIPSRRPVEELRYCEAISNSALCQISGPIISMFLDYVGHVRLCSRLLEILESRSDWASIKLKAVPPHPLMQLCRLTIRCVLGVQRLKLLHTLPLPVRLIRFLCHDTNCSLPEDS</sequence>
<dbReference type="GeneTree" id="ENSGT00940000155490"/>
<protein>
    <submittedName>
        <fullName evidence="7">Ankyrin repeat and SOCS box containing 2a, tandem duplicate 2</fullName>
    </submittedName>
</protein>
<dbReference type="SUPFAM" id="SSF48403">
    <property type="entry name" value="Ankyrin repeat"/>
    <property type="match status" value="1"/>
</dbReference>
<dbReference type="OMA" id="CKNGHFS"/>
<dbReference type="PANTHER" id="PTHR24193">
    <property type="entry name" value="ANKYRIN REPEAT PROTEIN"/>
    <property type="match status" value="1"/>
</dbReference>
<dbReference type="GO" id="GO:0016567">
    <property type="term" value="P:protein ubiquitination"/>
    <property type="evidence" value="ECO:0007669"/>
    <property type="project" value="UniProtKB-UniPathway"/>
</dbReference>
<keyword evidence="2" id="KW-0677">Repeat</keyword>
<feature type="repeat" description="ANK" evidence="4">
    <location>
        <begin position="447"/>
        <end position="479"/>
    </location>
</feature>
<evidence type="ECO:0000313" key="7">
    <source>
        <dbReference type="Ensembl" id="ENSCVAP00000015257.1"/>
    </source>
</evidence>
<dbReference type="GO" id="GO:0000976">
    <property type="term" value="F:transcription cis-regulatory region binding"/>
    <property type="evidence" value="ECO:0007669"/>
    <property type="project" value="TreeGrafter"/>
</dbReference>
<feature type="repeat" description="ANK" evidence="4">
    <location>
        <begin position="277"/>
        <end position="309"/>
    </location>
</feature>
<dbReference type="PANTHER" id="PTHR24193:SF122">
    <property type="entry name" value="ANKYRIN REPEAT DOMAIN-CONTAINING PROTEIN 23"/>
    <property type="match status" value="1"/>
</dbReference>
<keyword evidence="3 4" id="KW-0040">ANK repeat</keyword>
<dbReference type="Pfam" id="PF12796">
    <property type="entry name" value="Ank_2"/>
    <property type="match status" value="3"/>
</dbReference>